<protein>
    <recommendedName>
        <fullName evidence="3">FAS1 domain-containing protein</fullName>
    </recommendedName>
</protein>
<keyword evidence="2" id="KW-0732">Signal</keyword>
<dbReference type="SUPFAM" id="SSF82153">
    <property type="entry name" value="FAS1 domain"/>
    <property type="match status" value="1"/>
</dbReference>
<dbReference type="Gene3D" id="2.30.180.10">
    <property type="entry name" value="FAS1 domain"/>
    <property type="match status" value="1"/>
</dbReference>
<dbReference type="PROSITE" id="PS50213">
    <property type="entry name" value="FAS1"/>
    <property type="match status" value="1"/>
</dbReference>
<feature type="compositionally biased region" description="Low complexity" evidence="1">
    <location>
        <begin position="40"/>
        <end position="83"/>
    </location>
</feature>
<feature type="chain" id="PRO_5009184470" description="FAS1 domain-containing protein" evidence="2">
    <location>
        <begin position="29"/>
        <end position="239"/>
    </location>
</feature>
<reference evidence="4" key="1">
    <citation type="submission" date="2016-09" db="EMBL/GenBank/DDBJ databases">
        <title>Draft genome of thermotolerant cyanobacterium Desertifilum sp. strain IPPAS B-1220.</title>
        <authorList>
            <person name="Sinetova M.A."/>
            <person name="Bolakhan K."/>
            <person name="Zayadan B.K."/>
            <person name="Mironov K.S."/>
            <person name="Ustinova V."/>
            <person name="Kupriyanova E.V."/>
            <person name="Sidorov R.A."/>
            <person name="Skrypnik A.N."/>
            <person name="Gogoleva N.E."/>
            <person name="Gogolev Y.V."/>
            <person name="Los D.A."/>
        </authorList>
    </citation>
    <scope>NUCLEOTIDE SEQUENCE [LARGE SCALE GENOMIC DNA]</scope>
    <source>
        <strain evidence="4">IPPAS B-1220</strain>
    </source>
</reference>
<evidence type="ECO:0000313" key="4">
    <source>
        <dbReference type="EMBL" id="OEJ77021.1"/>
    </source>
</evidence>
<evidence type="ECO:0000256" key="2">
    <source>
        <dbReference type="SAM" id="SignalP"/>
    </source>
</evidence>
<dbReference type="SMART" id="SM00554">
    <property type="entry name" value="FAS1"/>
    <property type="match status" value="1"/>
</dbReference>
<name>A0A1E5QQX4_9CYAN</name>
<dbReference type="InterPro" id="IPR050904">
    <property type="entry name" value="Adhesion/Biosynth-related"/>
</dbReference>
<evidence type="ECO:0000259" key="3">
    <source>
        <dbReference type="PROSITE" id="PS50213"/>
    </source>
</evidence>
<evidence type="ECO:0000256" key="1">
    <source>
        <dbReference type="SAM" id="MobiDB-lite"/>
    </source>
</evidence>
<comment type="caution">
    <text evidence="4">The sequence shown here is derived from an EMBL/GenBank/DDBJ whole genome shotgun (WGS) entry which is preliminary data.</text>
</comment>
<dbReference type="PANTHER" id="PTHR10900">
    <property type="entry name" value="PERIOSTIN-RELATED"/>
    <property type="match status" value="1"/>
</dbReference>
<accession>A0A1E5QQX4</accession>
<dbReference type="InterPro" id="IPR000782">
    <property type="entry name" value="FAS1_domain"/>
</dbReference>
<feature type="domain" description="FAS1" evidence="3">
    <location>
        <begin position="89"/>
        <end position="219"/>
    </location>
</feature>
<dbReference type="Pfam" id="PF02469">
    <property type="entry name" value="Fasciclin"/>
    <property type="match status" value="1"/>
</dbReference>
<sequence length="239" mass="24543">MKKTLVKQFAALVSAIALGTGVGVSATAQTPQPLPESPQTAPGTTTPEATPGTAPGTTTPEAIPGTAPGTTTPGVTPETPGAEAPQEATGNIVELASSNGSFQTLVQAVESAGLAEILTGEGPYTVFAPTDEAFAELPEGLLERLLLPENREILQQILAYHVVQGEIPSSEISPGTVDTLFGGVSVDVEGDRVIVNDASVIQADIQATNGIIHAINRVLLPPQVQELLTSQLEAELQQN</sequence>
<dbReference type="GO" id="GO:0005615">
    <property type="term" value="C:extracellular space"/>
    <property type="evidence" value="ECO:0007669"/>
    <property type="project" value="TreeGrafter"/>
</dbReference>
<gene>
    <name evidence="4" type="ORF">BH720_00865</name>
</gene>
<dbReference type="STRING" id="1781255.BH720_00865"/>
<feature type="region of interest" description="Disordered" evidence="1">
    <location>
        <begin position="27"/>
        <end position="86"/>
    </location>
</feature>
<dbReference type="InterPro" id="IPR036378">
    <property type="entry name" value="FAS1_dom_sf"/>
</dbReference>
<dbReference type="FunFam" id="2.30.180.10:FF:000032">
    <property type="entry name" value="Fasciclin domain-containing protein, putative"/>
    <property type="match status" value="1"/>
</dbReference>
<organism evidence="4">
    <name type="scientific">Desertifilum tharense IPPAS B-1220</name>
    <dbReference type="NCBI Taxonomy" id="1781255"/>
    <lineage>
        <taxon>Bacteria</taxon>
        <taxon>Bacillati</taxon>
        <taxon>Cyanobacteriota</taxon>
        <taxon>Cyanophyceae</taxon>
        <taxon>Desertifilales</taxon>
        <taxon>Desertifilaceae</taxon>
        <taxon>Desertifilum</taxon>
    </lineage>
</organism>
<dbReference type="EMBL" id="MJGC01000016">
    <property type="protein sequence ID" value="OEJ77021.1"/>
    <property type="molecule type" value="Genomic_DNA"/>
</dbReference>
<dbReference type="PANTHER" id="PTHR10900:SF77">
    <property type="entry name" value="FI19380P1"/>
    <property type="match status" value="1"/>
</dbReference>
<feature type="signal peptide" evidence="2">
    <location>
        <begin position="1"/>
        <end position="28"/>
    </location>
</feature>
<dbReference type="AlphaFoldDB" id="A0A1E5QQX4"/>
<proteinExistence type="predicted"/>